<dbReference type="RefSeq" id="WP_196099010.1">
    <property type="nucleotide sequence ID" value="NZ_CP064939.1"/>
</dbReference>
<proteinExistence type="predicted"/>
<dbReference type="AlphaFoldDB" id="A0A7S9KZN3"/>
<protein>
    <submittedName>
        <fullName evidence="1">DUF2490 domain-containing protein</fullName>
    </submittedName>
</protein>
<sequence length="194" mass="23041">MNEKFDILADVQIRSDNDIRYVSTLLVRGALAYSLNDNNSIALGYAHKSDWTETGKSFEHDIEHRIYQQYQLELQVKKMELELRGRFEQRFIKESDFEFSMRARAFLGLTFPIWANEDFSSGWFGGLQNEIFFNVFKKENANHHFFDQNRPFVSLGYRFNKKMETTFDYGKLADQQEMKRGFTDVFRLTLNTSF</sequence>
<organism evidence="1 2">
    <name type="scientific">Pedobacter endophyticus</name>
    <dbReference type="NCBI Taxonomy" id="2789740"/>
    <lineage>
        <taxon>Bacteria</taxon>
        <taxon>Pseudomonadati</taxon>
        <taxon>Bacteroidota</taxon>
        <taxon>Sphingobacteriia</taxon>
        <taxon>Sphingobacteriales</taxon>
        <taxon>Sphingobacteriaceae</taxon>
        <taxon>Pedobacter</taxon>
    </lineage>
</organism>
<dbReference type="Proteomes" id="UP000594759">
    <property type="component" value="Chromosome"/>
</dbReference>
<name>A0A7S9KZN3_9SPHI</name>
<reference evidence="1 2" key="1">
    <citation type="submission" date="2020-11" db="EMBL/GenBank/DDBJ databases">
        <title>Pedobacter endophytica, an endophytic bacteria isolated form Carex pumila.</title>
        <authorList>
            <person name="Peng Y."/>
            <person name="Jiang L."/>
            <person name="Lee J."/>
        </authorList>
    </citation>
    <scope>NUCLEOTIDE SEQUENCE [LARGE SCALE GENOMIC DNA]</scope>
    <source>
        <strain evidence="1 2">JBR3-12</strain>
    </source>
</reference>
<dbReference type="EMBL" id="CP064939">
    <property type="protein sequence ID" value="QPH39544.1"/>
    <property type="molecule type" value="Genomic_DNA"/>
</dbReference>
<dbReference type="InterPro" id="IPR019619">
    <property type="entry name" value="DUF2490"/>
</dbReference>
<gene>
    <name evidence="1" type="ORF">IZT61_21310</name>
</gene>
<dbReference type="KEGG" id="pex:IZT61_21310"/>
<dbReference type="Pfam" id="PF10677">
    <property type="entry name" value="DUF2490"/>
    <property type="match status" value="1"/>
</dbReference>
<keyword evidence="2" id="KW-1185">Reference proteome</keyword>
<accession>A0A7S9KZN3</accession>
<evidence type="ECO:0000313" key="2">
    <source>
        <dbReference type="Proteomes" id="UP000594759"/>
    </source>
</evidence>
<evidence type="ECO:0000313" key="1">
    <source>
        <dbReference type="EMBL" id="QPH39544.1"/>
    </source>
</evidence>